<dbReference type="RefSeq" id="WP_008675912.1">
    <property type="nucleotide sequence ID" value="NZ_ANOH01000113.1"/>
</dbReference>
<dbReference type="OrthoDB" id="245172at2"/>
<accession>M5UM55</accession>
<evidence type="ECO:0000259" key="1">
    <source>
        <dbReference type="Pfam" id="PF07596"/>
    </source>
</evidence>
<dbReference type="PATRIC" id="fig|1263870.3.peg.1614"/>
<dbReference type="PANTHER" id="PTHR30093">
    <property type="entry name" value="GENERAL SECRETION PATHWAY PROTEIN G"/>
    <property type="match status" value="1"/>
</dbReference>
<evidence type="ECO:0000313" key="2">
    <source>
        <dbReference type="EMBL" id="EMI57093.1"/>
    </source>
</evidence>
<dbReference type="Gene3D" id="3.30.700.10">
    <property type="entry name" value="Glycoprotein, Type 4 Pilin"/>
    <property type="match status" value="1"/>
</dbReference>
<keyword evidence="3" id="KW-1185">Reference proteome</keyword>
<dbReference type="Pfam" id="PF07596">
    <property type="entry name" value="SBP_bac_10"/>
    <property type="match status" value="1"/>
</dbReference>
<dbReference type="InterPro" id="IPR045584">
    <property type="entry name" value="Pilin-like"/>
</dbReference>
<dbReference type="NCBIfam" id="TIGR04294">
    <property type="entry name" value="pre_pil_HX9DG"/>
    <property type="match status" value="1"/>
</dbReference>
<dbReference type="SUPFAM" id="SSF54523">
    <property type="entry name" value="Pili subunits"/>
    <property type="match status" value="1"/>
</dbReference>
<dbReference type="Pfam" id="PF07963">
    <property type="entry name" value="N_methyl"/>
    <property type="match status" value="1"/>
</dbReference>
<feature type="domain" description="DUF1559" evidence="1">
    <location>
        <begin position="35"/>
        <end position="345"/>
    </location>
</feature>
<dbReference type="Proteomes" id="UP000011885">
    <property type="component" value="Unassembled WGS sequence"/>
</dbReference>
<comment type="caution">
    <text evidence="2">The sequence shown here is derived from an EMBL/GenBank/DDBJ whole genome shotgun (WGS) entry which is preliminary data.</text>
</comment>
<evidence type="ECO:0000313" key="3">
    <source>
        <dbReference type="Proteomes" id="UP000011885"/>
    </source>
</evidence>
<dbReference type="InterPro" id="IPR027558">
    <property type="entry name" value="Pre_pil_HX9DG_C"/>
</dbReference>
<dbReference type="InterPro" id="IPR012902">
    <property type="entry name" value="N_methyl_site"/>
</dbReference>
<dbReference type="EMBL" id="ANOH01000113">
    <property type="protein sequence ID" value="EMI57093.1"/>
    <property type="molecule type" value="Genomic_DNA"/>
</dbReference>
<proteinExistence type="predicted"/>
<organism evidence="2 3">
    <name type="scientific">Rhodopirellula sallentina SM41</name>
    <dbReference type="NCBI Taxonomy" id="1263870"/>
    <lineage>
        <taxon>Bacteria</taxon>
        <taxon>Pseudomonadati</taxon>
        <taxon>Planctomycetota</taxon>
        <taxon>Planctomycetia</taxon>
        <taxon>Pirellulales</taxon>
        <taxon>Pirellulaceae</taxon>
        <taxon>Rhodopirellula</taxon>
    </lineage>
</organism>
<reference evidence="2 3" key="1">
    <citation type="journal article" date="2013" name="Mar. Genomics">
        <title>Expression of sulfatases in Rhodopirellula baltica and the diversity of sulfatases in the genus Rhodopirellula.</title>
        <authorList>
            <person name="Wegner C.E."/>
            <person name="Richter-Heitmann T."/>
            <person name="Klindworth A."/>
            <person name="Klockow C."/>
            <person name="Richter M."/>
            <person name="Achstetter T."/>
            <person name="Glockner F.O."/>
            <person name="Harder J."/>
        </authorList>
    </citation>
    <scope>NUCLEOTIDE SEQUENCE [LARGE SCALE GENOMIC DNA]</scope>
    <source>
        <strain evidence="2 3">SM41</strain>
    </source>
</reference>
<dbReference type="NCBIfam" id="TIGR02532">
    <property type="entry name" value="IV_pilin_GFxxxE"/>
    <property type="match status" value="1"/>
</dbReference>
<dbReference type="AlphaFoldDB" id="M5UM55"/>
<dbReference type="PANTHER" id="PTHR30093:SF2">
    <property type="entry name" value="TYPE II SECRETION SYSTEM PROTEIN H"/>
    <property type="match status" value="1"/>
</dbReference>
<dbReference type="InterPro" id="IPR011453">
    <property type="entry name" value="DUF1559"/>
</dbReference>
<protein>
    <submittedName>
        <fullName evidence="2">Secreted protein containing DUF1559</fullName>
    </submittedName>
</protein>
<name>M5UM55_9BACT</name>
<gene>
    <name evidence="2" type="ORF">RSSM_01503</name>
</gene>
<sequence length="389" mass="41390">MIREKKRSHAFTLVELLVVIAIIGVLIGLLLPAVQAAREAARRMSCSNNMKQFGLAMHNYHSAYQQLPRQCGGSDSASATTSNIQRLSVHVGLLPFFEQQAVWEKISNPYDDGTNTFQAMGPAPWVTLYEPWRTQIPGLLCPSDVAPLGAGGTGNTNYGYSVGDSTWNSNNAVDAAGAPLNTGQHRGFFQHRTTTKFRDILDGLSNTIAMGEIGRSRGARELIGDAFYVTGNAAAQEVVRNSPKQEGWLEVIEPARPQFYDPGVLLCVDSSGAKDRSRGNVWGDGLGLFTQVCTVFPPNAPSFQREGGVATGKGGIFTMGSRHQGGCHVVMGDGSVRFVTDSIESGDLSIGFVGTTAPGAPPAGSASPYGLWGALGTRGGKEPRSIDEL</sequence>